<dbReference type="InterPro" id="IPR001648">
    <property type="entry name" value="Ribosomal_bS18"/>
</dbReference>
<evidence type="ECO:0000256" key="2">
    <source>
        <dbReference type="ARBA" id="ARBA00022884"/>
    </source>
</evidence>
<feature type="region of interest" description="Disordered" evidence="7">
    <location>
        <begin position="199"/>
        <end position="221"/>
    </location>
</feature>
<protein>
    <recommendedName>
        <fullName evidence="5">Small ribosomal subunit protein bS18c</fullName>
    </recommendedName>
    <alternativeName>
        <fullName evidence="6">30S ribosomal protein S18, chloroplastic</fullName>
    </alternativeName>
</protein>
<dbReference type="Gene3D" id="4.10.640.10">
    <property type="entry name" value="Ribosomal protein S18"/>
    <property type="match status" value="1"/>
</dbReference>
<keyword evidence="9" id="KW-1185">Reference proteome</keyword>
<dbReference type="GO" id="GO:0005763">
    <property type="term" value="C:mitochondrial small ribosomal subunit"/>
    <property type="evidence" value="ECO:0007669"/>
    <property type="project" value="TreeGrafter"/>
</dbReference>
<evidence type="ECO:0000256" key="4">
    <source>
        <dbReference type="ARBA" id="ARBA00023274"/>
    </source>
</evidence>
<keyword evidence="3" id="KW-0689">Ribosomal protein</keyword>
<dbReference type="SUPFAM" id="SSF46911">
    <property type="entry name" value="Ribosomal protein S18"/>
    <property type="match status" value="1"/>
</dbReference>
<dbReference type="PANTHER" id="PTHR13479">
    <property type="entry name" value="30S RIBOSOMAL PROTEIN S18"/>
    <property type="match status" value="1"/>
</dbReference>
<dbReference type="PRINTS" id="PR00974">
    <property type="entry name" value="RIBOSOMALS18"/>
</dbReference>
<dbReference type="GO" id="GO:0070181">
    <property type="term" value="F:small ribosomal subunit rRNA binding"/>
    <property type="evidence" value="ECO:0007669"/>
    <property type="project" value="TreeGrafter"/>
</dbReference>
<evidence type="ECO:0000256" key="6">
    <source>
        <dbReference type="ARBA" id="ARBA00035368"/>
    </source>
</evidence>
<accession>A0AA88DDX3</accession>
<feature type="compositionally biased region" description="Acidic residues" evidence="7">
    <location>
        <begin position="210"/>
        <end position="221"/>
    </location>
</feature>
<organism evidence="8 9">
    <name type="scientific">Ficus carica</name>
    <name type="common">Common fig</name>
    <dbReference type="NCBI Taxonomy" id="3494"/>
    <lineage>
        <taxon>Eukaryota</taxon>
        <taxon>Viridiplantae</taxon>
        <taxon>Streptophyta</taxon>
        <taxon>Embryophyta</taxon>
        <taxon>Tracheophyta</taxon>
        <taxon>Spermatophyta</taxon>
        <taxon>Magnoliopsida</taxon>
        <taxon>eudicotyledons</taxon>
        <taxon>Gunneridae</taxon>
        <taxon>Pentapetalae</taxon>
        <taxon>rosids</taxon>
        <taxon>fabids</taxon>
        <taxon>Rosales</taxon>
        <taxon>Moraceae</taxon>
        <taxon>Ficeae</taxon>
        <taxon>Ficus</taxon>
    </lineage>
</organism>
<proteinExistence type="predicted"/>
<keyword evidence="1" id="KW-0699">rRNA-binding</keyword>
<evidence type="ECO:0000256" key="1">
    <source>
        <dbReference type="ARBA" id="ARBA00022730"/>
    </source>
</evidence>
<feature type="compositionally biased region" description="Basic residues" evidence="7">
    <location>
        <begin position="56"/>
        <end position="68"/>
    </location>
</feature>
<gene>
    <name evidence="8" type="ORF">TIFTF001_023598</name>
</gene>
<evidence type="ECO:0000313" key="8">
    <source>
        <dbReference type="EMBL" id="GMN54475.1"/>
    </source>
</evidence>
<comment type="caution">
    <text evidence="8">The sequence shown here is derived from an EMBL/GenBank/DDBJ whole genome shotgun (WGS) entry which is preliminary data.</text>
</comment>
<keyword evidence="2" id="KW-0694">RNA-binding</keyword>
<dbReference type="InterPro" id="IPR036870">
    <property type="entry name" value="Ribosomal_bS18_sf"/>
</dbReference>
<keyword evidence="4" id="KW-0687">Ribonucleoprotein</keyword>
<reference evidence="8" key="1">
    <citation type="submission" date="2023-07" db="EMBL/GenBank/DDBJ databases">
        <title>draft genome sequence of fig (Ficus carica).</title>
        <authorList>
            <person name="Takahashi T."/>
            <person name="Nishimura K."/>
        </authorList>
    </citation>
    <scope>NUCLEOTIDE SEQUENCE</scope>
</reference>
<dbReference type="Pfam" id="PF01084">
    <property type="entry name" value="Ribosomal_S18"/>
    <property type="match status" value="1"/>
</dbReference>
<dbReference type="EMBL" id="BTGU01000051">
    <property type="protein sequence ID" value="GMN54475.1"/>
    <property type="molecule type" value="Genomic_DNA"/>
</dbReference>
<dbReference type="GO" id="GO:0003735">
    <property type="term" value="F:structural constituent of ribosome"/>
    <property type="evidence" value="ECO:0007669"/>
    <property type="project" value="InterPro"/>
</dbReference>
<evidence type="ECO:0000313" key="9">
    <source>
        <dbReference type="Proteomes" id="UP001187192"/>
    </source>
</evidence>
<dbReference type="Proteomes" id="UP001187192">
    <property type="component" value="Unassembled WGS sequence"/>
</dbReference>
<feature type="region of interest" description="Disordered" evidence="7">
    <location>
        <begin position="48"/>
        <end position="99"/>
    </location>
</feature>
<evidence type="ECO:0000256" key="7">
    <source>
        <dbReference type="SAM" id="MobiDB-lite"/>
    </source>
</evidence>
<dbReference type="AlphaFoldDB" id="A0AA88DDX3"/>
<name>A0AA88DDX3_FICCA</name>
<dbReference type="PANTHER" id="PTHR13479:SF65">
    <property type="entry name" value="F10K1.8 PROTEIN"/>
    <property type="match status" value="1"/>
</dbReference>
<sequence>MDFVDICLTYHRPTHLSADSLHPSSMHFAAFPYLDLSHRPVSQHVIRVNIDMSRNKNSHPTKTSRHRESKAAAHPSRREPKPTYRRSLANQDPPPLTPRIEIRHREPSQTPRRITSVDSVLLFILFSPSETRVFFSSVLLFFFSIHFFDSSIFSLRVRVRVSTSGLRLSASVTVSVDSRGDVLSPRFQQPHVLRTLSTNALKSDAPSGDKEDDTPPPCESDDDFERRIFGESFKEPNKNKSFFMKFDSIWKGRDSFGPDMTGGGRRGNASSSFDGLDQSFNTLQDGMDGRLEKAATYFEFDPVEVVQEDYSFRPDTSFKPGMTYNVKDLDLTKPTYRRPAQKFEYKVTTEEVLRKADFRNVRFLANFLTEAGVIKKRSQTRISAKAQRKVAREIKTARAFGLMPFTTMGTKSFLFGNSMEDSREDYEFETFDDSVLRFESDLSYIVTDNCTIEVLKPSDVFPIEISIPTRPVATKILLKAHLVPSIDPNDLRVEFINGGAAPIVDHG</sequence>
<evidence type="ECO:0000256" key="3">
    <source>
        <dbReference type="ARBA" id="ARBA00022980"/>
    </source>
</evidence>
<evidence type="ECO:0000256" key="5">
    <source>
        <dbReference type="ARBA" id="ARBA00035266"/>
    </source>
</evidence>
<dbReference type="GO" id="GO:0006412">
    <property type="term" value="P:translation"/>
    <property type="evidence" value="ECO:0007669"/>
    <property type="project" value="InterPro"/>
</dbReference>